<evidence type="ECO:0000313" key="2">
    <source>
        <dbReference type="EMBL" id="KAG0320196.1"/>
    </source>
</evidence>
<name>A0A9P6RH43_9FUNG</name>
<dbReference type="EMBL" id="JAAAIN010000109">
    <property type="protein sequence ID" value="KAG0320196.1"/>
    <property type="molecule type" value="Genomic_DNA"/>
</dbReference>
<organism evidence="2 3">
    <name type="scientific">Linnemannia gamsii</name>
    <dbReference type="NCBI Taxonomy" id="64522"/>
    <lineage>
        <taxon>Eukaryota</taxon>
        <taxon>Fungi</taxon>
        <taxon>Fungi incertae sedis</taxon>
        <taxon>Mucoromycota</taxon>
        <taxon>Mortierellomycotina</taxon>
        <taxon>Mortierellomycetes</taxon>
        <taxon>Mortierellales</taxon>
        <taxon>Mortierellaceae</taxon>
        <taxon>Linnemannia</taxon>
    </lineage>
</organism>
<feature type="compositionally biased region" description="Polar residues" evidence="1">
    <location>
        <begin position="531"/>
        <end position="541"/>
    </location>
</feature>
<feature type="compositionally biased region" description="Polar residues" evidence="1">
    <location>
        <begin position="580"/>
        <end position="592"/>
    </location>
</feature>
<feature type="region of interest" description="Disordered" evidence="1">
    <location>
        <begin position="580"/>
        <end position="606"/>
    </location>
</feature>
<gene>
    <name evidence="2" type="ORF">BGZ97_000486</name>
</gene>
<dbReference type="Proteomes" id="UP000823405">
    <property type="component" value="Unassembled WGS sequence"/>
</dbReference>
<keyword evidence="3" id="KW-1185">Reference proteome</keyword>
<feature type="region of interest" description="Disordered" evidence="1">
    <location>
        <begin position="501"/>
        <end position="560"/>
    </location>
</feature>
<evidence type="ECO:0000313" key="3">
    <source>
        <dbReference type="Proteomes" id="UP000823405"/>
    </source>
</evidence>
<dbReference type="OrthoDB" id="2404772at2759"/>
<reference evidence="2" key="1">
    <citation type="journal article" date="2020" name="Fungal Divers.">
        <title>Resolving the Mortierellaceae phylogeny through synthesis of multi-gene phylogenetics and phylogenomics.</title>
        <authorList>
            <person name="Vandepol N."/>
            <person name="Liber J."/>
            <person name="Desiro A."/>
            <person name="Na H."/>
            <person name="Kennedy M."/>
            <person name="Barry K."/>
            <person name="Grigoriev I.V."/>
            <person name="Miller A.N."/>
            <person name="O'Donnell K."/>
            <person name="Stajich J.E."/>
            <person name="Bonito G."/>
        </authorList>
    </citation>
    <scope>NUCLEOTIDE SEQUENCE</scope>
    <source>
        <strain evidence="2">NVP60</strain>
    </source>
</reference>
<sequence>MDFFPDPNPKTFAFSPRIYDLKGDEAKYELDYIPFAKSSSTIVKQAGFDTTTTAASNFLPKQQSYDDRWGSEFPDDARVPRLSGSYQENPPTSDMMGHTFLSQGQGNNMDSSLGPTLALGAINNLTGSSMLNSGGSGVISSAPHLSRSTSVPMSMHLPLLHQSPSQMTQQELSATTGVSGRNDGNGEAFEVVVEMPPSLANPRAQKVNRPSRLNDKYARMKSDMELIAQPSYPYPGVVRHQYDRPTVSAPWNDVPSQRPFGHLPVSIQSAPGPTCSSQSAPMQQILGQPQLAGGSTRGISTEMQQMSTPARATEVSNPSSHLLLPAKISQGARRAEGILAMREEEGDGCDDWGLEDFLLDPEPLLVPSPNTTPDPKGYSNRFAATVATMTTKVATTTTLTNNNNINYNGSGNSLYGHSPRLQQSKKEPFVDYGLSQKTPDQIAGQDVPPDQDPILYSAVSAAVLDDRPMTLLERIHRMGSEMRASAVATVPRFLAMRGRTTREERAGQVQDQYQNQEQQHPQQQQRRRSQSSEVEFSSTTVIGRRGEAEIGGDSTTPDTKLLANELAPVPQDIPLTADIQSLTSPLSSQQHVPGSRKDGCSGDATESLAPDMGFLAEIEQEILGLADFE</sequence>
<dbReference type="AlphaFoldDB" id="A0A9P6RH43"/>
<proteinExistence type="predicted"/>
<accession>A0A9P6RH43</accession>
<protein>
    <submittedName>
        <fullName evidence="2">Uncharacterized protein</fullName>
    </submittedName>
</protein>
<feature type="compositionally biased region" description="Low complexity" evidence="1">
    <location>
        <begin position="508"/>
        <end position="524"/>
    </location>
</feature>
<evidence type="ECO:0000256" key="1">
    <source>
        <dbReference type="SAM" id="MobiDB-lite"/>
    </source>
</evidence>
<comment type="caution">
    <text evidence="2">The sequence shown here is derived from an EMBL/GenBank/DDBJ whole genome shotgun (WGS) entry which is preliminary data.</text>
</comment>